<dbReference type="EMBL" id="CP074405">
    <property type="protein sequence ID" value="QVI62279.1"/>
    <property type="molecule type" value="Genomic_DNA"/>
</dbReference>
<keyword evidence="2" id="KW-1185">Reference proteome</keyword>
<evidence type="ECO:0008006" key="3">
    <source>
        <dbReference type="Google" id="ProtNLM"/>
    </source>
</evidence>
<evidence type="ECO:0000313" key="1">
    <source>
        <dbReference type="EMBL" id="QVI62279.1"/>
    </source>
</evidence>
<gene>
    <name evidence="1" type="ORF">KG103_18040</name>
</gene>
<proteinExistence type="predicted"/>
<evidence type="ECO:0000313" key="2">
    <source>
        <dbReference type="Proteomes" id="UP000677804"/>
    </source>
</evidence>
<dbReference type="Proteomes" id="UP000677804">
    <property type="component" value="Chromosome"/>
</dbReference>
<sequence>MRLLAARALLDEIVPSGPFTPHVTLAYYRPAAASPVDPRHLARTLDRLTERVAGRLVTLAPERLRSTHFSTMATYWDVGPA</sequence>
<accession>A0ABX8D4E1</accession>
<organism evidence="1 2">
    <name type="scientific">Cellulomonas wangleii</name>
    <dbReference type="NCBI Taxonomy" id="2816956"/>
    <lineage>
        <taxon>Bacteria</taxon>
        <taxon>Bacillati</taxon>
        <taxon>Actinomycetota</taxon>
        <taxon>Actinomycetes</taxon>
        <taxon>Micrococcales</taxon>
        <taxon>Cellulomonadaceae</taxon>
        <taxon>Cellulomonas</taxon>
    </lineage>
</organism>
<dbReference type="RefSeq" id="WP_207339946.1">
    <property type="nucleotide sequence ID" value="NZ_CP074405.1"/>
</dbReference>
<reference evidence="1 2" key="1">
    <citation type="submission" date="2021-05" db="EMBL/GenBank/DDBJ databases">
        <title>Novel species in genus Cellulomonas.</title>
        <authorList>
            <person name="Zhang G."/>
        </authorList>
    </citation>
    <scope>NUCLEOTIDE SEQUENCE [LARGE SCALE GENOMIC DNA]</scope>
    <source>
        <strain evidence="2">zg-ZUI222</strain>
    </source>
</reference>
<name>A0ABX8D4E1_9CELL</name>
<protein>
    <recommendedName>
        <fullName evidence="3">2'-5' RNA ligase</fullName>
    </recommendedName>
</protein>